<protein>
    <submittedName>
        <fullName evidence="1">Uncharacterized protein</fullName>
    </submittedName>
</protein>
<dbReference type="Proteomes" id="UP000325945">
    <property type="component" value="Unassembled WGS sequence"/>
</dbReference>
<evidence type="ECO:0000313" key="2">
    <source>
        <dbReference type="Proteomes" id="UP000325945"/>
    </source>
</evidence>
<name>A0A5N6XET9_9EURO</name>
<reference evidence="2" key="1">
    <citation type="submission" date="2019-04" db="EMBL/GenBank/DDBJ databases">
        <title>Friends and foes A comparative genomics studyof 23 Aspergillus species from section Flavi.</title>
        <authorList>
            <consortium name="DOE Joint Genome Institute"/>
            <person name="Kjaerbolling I."/>
            <person name="Vesth T."/>
            <person name="Frisvad J.C."/>
            <person name="Nybo J.L."/>
            <person name="Theobald S."/>
            <person name="Kildgaard S."/>
            <person name="Isbrandt T."/>
            <person name="Kuo A."/>
            <person name="Sato A."/>
            <person name="Lyhne E.K."/>
            <person name="Kogle M.E."/>
            <person name="Wiebenga A."/>
            <person name="Kun R.S."/>
            <person name="Lubbers R.J."/>
            <person name="Makela M.R."/>
            <person name="Barry K."/>
            <person name="Chovatia M."/>
            <person name="Clum A."/>
            <person name="Daum C."/>
            <person name="Haridas S."/>
            <person name="He G."/>
            <person name="LaButti K."/>
            <person name="Lipzen A."/>
            <person name="Mondo S."/>
            <person name="Riley R."/>
            <person name="Salamov A."/>
            <person name="Simmons B.A."/>
            <person name="Magnuson J.K."/>
            <person name="Henrissat B."/>
            <person name="Mortensen U.H."/>
            <person name="Larsen T.O."/>
            <person name="Devries R.P."/>
            <person name="Grigoriev I.V."/>
            <person name="Machida M."/>
            <person name="Baker S.E."/>
            <person name="Andersen M.R."/>
        </authorList>
    </citation>
    <scope>NUCLEOTIDE SEQUENCE [LARGE SCALE GENOMIC DNA]</scope>
    <source>
        <strain evidence="2">CBS 130017</strain>
    </source>
</reference>
<evidence type="ECO:0000313" key="1">
    <source>
        <dbReference type="EMBL" id="KAE8331764.1"/>
    </source>
</evidence>
<accession>A0A5N6XET9</accession>
<sequence>MLGFAHMLIVELFKLRIHDKLVALDVEEDVYPSGSFSSRYGDWGVVLEVGTSETAGRLEGDARGWLESSGSSVKACITINLEDNRLIFDVWQPGWRVYQLSSRNSLCPAGMTQRVESVNEGGLQVSGWRLEGSSTVATAVGCRYWYQ</sequence>
<gene>
    <name evidence="1" type="ORF">BDV39DRAFT_200907</name>
</gene>
<keyword evidence="2" id="KW-1185">Reference proteome</keyword>
<proteinExistence type="predicted"/>
<dbReference type="AlphaFoldDB" id="A0A5N6XET9"/>
<dbReference type="EMBL" id="ML741768">
    <property type="protein sequence ID" value="KAE8331764.1"/>
    <property type="molecule type" value="Genomic_DNA"/>
</dbReference>
<organism evidence="1 2">
    <name type="scientific">Aspergillus sergii</name>
    <dbReference type="NCBI Taxonomy" id="1034303"/>
    <lineage>
        <taxon>Eukaryota</taxon>
        <taxon>Fungi</taxon>
        <taxon>Dikarya</taxon>
        <taxon>Ascomycota</taxon>
        <taxon>Pezizomycotina</taxon>
        <taxon>Eurotiomycetes</taxon>
        <taxon>Eurotiomycetidae</taxon>
        <taxon>Eurotiales</taxon>
        <taxon>Aspergillaceae</taxon>
        <taxon>Aspergillus</taxon>
        <taxon>Aspergillus subgen. Circumdati</taxon>
    </lineage>
</organism>